<accession>A0ABP8W8I7</accession>
<keyword evidence="2" id="KW-0812">Transmembrane</keyword>
<comment type="caution">
    <text evidence="5">The sequence shown here is derived from an EMBL/GenBank/DDBJ whole genome shotgun (WGS) entry which is preliminary data.</text>
</comment>
<evidence type="ECO:0000256" key="2">
    <source>
        <dbReference type="SAM" id="Phobius"/>
    </source>
</evidence>
<dbReference type="InterPro" id="IPR025645">
    <property type="entry name" value="DUF4349"/>
</dbReference>
<evidence type="ECO:0000256" key="3">
    <source>
        <dbReference type="SAM" id="SignalP"/>
    </source>
</evidence>
<dbReference type="EMBL" id="BAABIM010000002">
    <property type="protein sequence ID" value="GAA4682009.1"/>
    <property type="molecule type" value="Genomic_DNA"/>
</dbReference>
<protein>
    <submittedName>
        <fullName evidence="5">DUF4349 domain-containing protein</fullName>
    </submittedName>
</protein>
<evidence type="ECO:0000313" key="5">
    <source>
        <dbReference type="EMBL" id="GAA4682009.1"/>
    </source>
</evidence>
<gene>
    <name evidence="5" type="ORF">GCM10023226_18970</name>
</gene>
<sequence>MNPPPPRRRNHPPTHRLARPAALLSTLGLLALLAVGCSTDLDSSDSSPSSEIADDSGGSGGSDGGSAAEAAPRAAAAESAQDADTAVRSTAQEPGAADPLAGARSVISTATVSLESDDVAAARFEVQRLVDELRGQVSDEETDGGADDVRRSQLVLRVPSARFDDAVAALEEVGRLLSSTRTSQDVSGEVIDVAARIRAQEQSLARVEVLFAQATSIREVVAVEAQLTRRQAALDSLKQRRAYLADQTSLATITVHLQRTPGPEAEPAPEEDDAAGFLPGLDRGWGALTAAGTALATLTGALLPFAVVLALLGVPGWMLLRRRGSRLRAAGGGGTAQASG</sequence>
<organism evidence="5 6">
    <name type="scientific">Nocardioides nanhaiensis</name>
    <dbReference type="NCBI Taxonomy" id="1476871"/>
    <lineage>
        <taxon>Bacteria</taxon>
        <taxon>Bacillati</taxon>
        <taxon>Actinomycetota</taxon>
        <taxon>Actinomycetes</taxon>
        <taxon>Propionibacteriales</taxon>
        <taxon>Nocardioidaceae</taxon>
        <taxon>Nocardioides</taxon>
    </lineage>
</organism>
<evidence type="ECO:0000259" key="4">
    <source>
        <dbReference type="Pfam" id="PF14257"/>
    </source>
</evidence>
<name>A0ABP8W8I7_9ACTN</name>
<feature type="signal peptide" evidence="3">
    <location>
        <begin position="1"/>
        <end position="36"/>
    </location>
</feature>
<feature type="domain" description="DUF4349" evidence="4">
    <location>
        <begin position="104"/>
        <end position="317"/>
    </location>
</feature>
<feature type="compositionally biased region" description="Low complexity" evidence="1">
    <location>
        <begin position="40"/>
        <end position="51"/>
    </location>
</feature>
<dbReference type="Proteomes" id="UP001500621">
    <property type="component" value="Unassembled WGS sequence"/>
</dbReference>
<evidence type="ECO:0000313" key="6">
    <source>
        <dbReference type="Proteomes" id="UP001500621"/>
    </source>
</evidence>
<evidence type="ECO:0000256" key="1">
    <source>
        <dbReference type="SAM" id="MobiDB-lite"/>
    </source>
</evidence>
<keyword evidence="2" id="KW-1133">Transmembrane helix</keyword>
<dbReference type="Pfam" id="PF14257">
    <property type="entry name" value="DUF4349"/>
    <property type="match status" value="1"/>
</dbReference>
<feature type="transmembrane region" description="Helical" evidence="2">
    <location>
        <begin position="301"/>
        <end position="320"/>
    </location>
</feature>
<keyword evidence="3" id="KW-0732">Signal</keyword>
<feature type="region of interest" description="Disordered" evidence="1">
    <location>
        <begin position="40"/>
        <end position="102"/>
    </location>
</feature>
<proteinExistence type="predicted"/>
<feature type="chain" id="PRO_5045197302" evidence="3">
    <location>
        <begin position="37"/>
        <end position="340"/>
    </location>
</feature>
<keyword evidence="6" id="KW-1185">Reference proteome</keyword>
<keyword evidence="2" id="KW-0472">Membrane</keyword>
<reference evidence="6" key="1">
    <citation type="journal article" date="2019" name="Int. J. Syst. Evol. Microbiol.">
        <title>The Global Catalogue of Microorganisms (GCM) 10K type strain sequencing project: providing services to taxonomists for standard genome sequencing and annotation.</title>
        <authorList>
            <consortium name="The Broad Institute Genomics Platform"/>
            <consortium name="The Broad Institute Genome Sequencing Center for Infectious Disease"/>
            <person name="Wu L."/>
            <person name="Ma J."/>
        </authorList>
    </citation>
    <scope>NUCLEOTIDE SEQUENCE [LARGE SCALE GENOMIC DNA]</scope>
    <source>
        <strain evidence="6">JCM 18127</strain>
    </source>
</reference>
<feature type="compositionally biased region" description="Low complexity" evidence="1">
    <location>
        <begin position="65"/>
        <end position="86"/>
    </location>
</feature>